<feature type="domain" description="Gfo/Idh/MocA-like oxidoreductase bacterial type C-terminal" evidence="2">
    <location>
        <begin position="212"/>
        <end position="284"/>
    </location>
</feature>
<sequence length="460" mass="51049">MNQENHNSAVSRRKFLQSAAAVAIVPSFLMQSLASAKIPGKKLRHACIGVGGMGAYDLGNFKTHPDVEIVAICDVDSDALKRAAEGLPGVRTYTDWRELLKKEANNIDSVNVSVPDHNHFAVAYTAIKNGKHVYCQKPLCHDVAEVRSLTKAAVKAGVMTQLGTQIASSSCDRTAVQLLKDGAIGKIKHIYLCSNRPGIESVRMEGPRPEGNQDAPANLNWELWTGTAPLRPFAANTYHPAKWRTWQDFGTGWSGDIGCHIFDAVWKGIGLKAPLSVIAEVQQSWKNSAPRKGDTWPQGDHMTWVFPGNSYTEKDKVTLEWFDGEFYPPEEIRKLYTPGEYPVESAMLIGTEGAMLIPHGGEKPVLLPEAKFKDKQVNKIEARNHYHHYVNACLGGEKTESHFAQSGPMTEAILLGTVAIRVPDQLLQWDAANMKFPNYPAANKYLRRTYRRGWEIKGEF</sequence>
<dbReference type="Pfam" id="PF01408">
    <property type="entry name" value="GFO_IDH_MocA"/>
    <property type="match status" value="1"/>
</dbReference>
<evidence type="ECO:0000313" key="4">
    <source>
        <dbReference type="Proteomes" id="UP000293347"/>
    </source>
</evidence>
<dbReference type="InterPro" id="IPR050463">
    <property type="entry name" value="Gfo/Idh/MocA_oxidrdct_glycsds"/>
</dbReference>
<keyword evidence="4" id="KW-1185">Reference proteome</keyword>
<evidence type="ECO:0000259" key="1">
    <source>
        <dbReference type="Pfam" id="PF01408"/>
    </source>
</evidence>
<dbReference type="InterPro" id="IPR006311">
    <property type="entry name" value="TAT_signal"/>
</dbReference>
<protein>
    <submittedName>
        <fullName evidence="3">Gfo/Idh/MocA family oxidoreductase</fullName>
    </submittedName>
</protein>
<dbReference type="Gene3D" id="3.30.360.10">
    <property type="entry name" value="Dihydrodipicolinate Reductase, domain 2"/>
    <property type="match status" value="1"/>
</dbReference>
<dbReference type="SUPFAM" id="SSF55347">
    <property type="entry name" value="Glyceraldehyde-3-phosphate dehydrogenase-like, C-terminal domain"/>
    <property type="match status" value="1"/>
</dbReference>
<dbReference type="PANTHER" id="PTHR43818">
    <property type="entry name" value="BCDNA.GH03377"/>
    <property type="match status" value="1"/>
</dbReference>
<dbReference type="InterPro" id="IPR043906">
    <property type="entry name" value="Gfo/Idh/MocA_OxRdtase_bact_C"/>
</dbReference>
<dbReference type="Pfam" id="PF19051">
    <property type="entry name" value="GFO_IDH_MocA_C2"/>
    <property type="match status" value="1"/>
</dbReference>
<dbReference type="Gene3D" id="3.40.50.720">
    <property type="entry name" value="NAD(P)-binding Rossmann-like Domain"/>
    <property type="match status" value="1"/>
</dbReference>
<proteinExistence type="predicted"/>
<dbReference type="Proteomes" id="UP000293347">
    <property type="component" value="Unassembled WGS sequence"/>
</dbReference>
<dbReference type="AlphaFoldDB" id="A0A4R0NI09"/>
<evidence type="ECO:0000313" key="3">
    <source>
        <dbReference type="EMBL" id="TCD00232.1"/>
    </source>
</evidence>
<dbReference type="RefSeq" id="WP_131597087.1">
    <property type="nucleotide sequence ID" value="NZ_SJSL01000004.1"/>
</dbReference>
<comment type="caution">
    <text evidence="3">The sequence shown here is derived from an EMBL/GenBank/DDBJ whole genome shotgun (WGS) entry which is preliminary data.</text>
</comment>
<organism evidence="3 4">
    <name type="scientific">Pedobacter psychroterrae</name>
    <dbReference type="NCBI Taxonomy" id="2530453"/>
    <lineage>
        <taxon>Bacteria</taxon>
        <taxon>Pseudomonadati</taxon>
        <taxon>Bacteroidota</taxon>
        <taxon>Sphingobacteriia</taxon>
        <taxon>Sphingobacteriales</taxon>
        <taxon>Sphingobacteriaceae</taxon>
        <taxon>Pedobacter</taxon>
    </lineage>
</organism>
<dbReference type="SUPFAM" id="SSF51735">
    <property type="entry name" value="NAD(P)-binding Rossmann-fold domains"/>
    <property type="match status" value="1"/>
</dbReference>
<dbReference type="OrthoDB" id="9763611at2"/>
<dbReference type="EMBL" id="SJSL01000004">
    <property type="protein sequence ID" value="TCD00232.1"/>
    <property type="molecule type" value="Genomic_DNA"/>
</dbReference>
<gene>
    <name evidence="3" type="ORF">EZ437_16100</name>
</gene>
<dbReference type="InterPro" id="IPR036291">
    <property type="entry name" value="NAD(P)-bd_dom_sf"/>
</dbReference>
<dbReference type="PROSITE" id="PS51318">
    <property type="entry name" value="TAT"/>
    <property type="match status" value="1"/>
</dbReference>
<dbReference type="InterPro" id="IPR000683">
    <property type="entry name" value="Gfo/Idh/MocA-like_OxRdtase_N"/>
</dbReference>
<evidence type="ECO:0000259" key="2">
    <source>
        <dbReference type="Pfam" id="PF19051"/>
    </source>
</evidence>
<accession>A0A4R0NI09</accession>
<feature type="domain" description="Gfo/Idh/MocA-like oxidoreductase N-terminal" evidence="1">
    <location>
        <begin position="44"/>
        <end position="163"/>
    </location>
</feature>
<dbReference type="GO" id="GO:0000166">
    <property type="term" value="F:nucleotide binding"/>
    <property type="evidence" value="ECO:0007669"/>
    <property type="project" value="InterPro"/>
</dbReference>
<name>A0A4R0NI09_9SPHI</name>
<dbReference type="PANTHER" id="PTHR43818:SF10">
    <property type="entry name" value="NADH-DEPENDENT DEHYDROGENASE-RELATED"/>
    <property type="match status" value="1"/>
</dbReference>
<reference evidence="3 4" key="1">
    <citation type="submission" date="2019-02" db="EMBL/GenBank/DDBJ databases">
        <title>Pedobacter sp. RP-1-14 sp. nov., isolated from Arctic soil.</title>
        <authorList>
            <person name="Dahal R.H."/>
        </authorList>
    </citation>
    <scope>NUCLEOTIDE SEQUENCE [LARGE SCALE GENOMIC DNA]</scope>
    <source>
        <strain evidence="3 4">RP-1-14</strain>
    </source>
</reference>